<dbReference type="PANTHER" id="PTHR43547">
    <property type="entry name" value="TWO-COMPONENT HISTIDINE KINASE"/>
    <property type="match status" value="1"/>
</dbReference>
<dbReference type="GO" id="GO:0016301">
    <property type="term" value="F:kinase activity"/>
    <property type="evidence" value="ECO:0007669"/>
    <property type="project" value="UniProtKB-KW"/>
</dbReference>
<sequence length="507" mass="58238">MRYKLSIPVTAFLIGLSILLITAFQAYWLSKNYREEQKLFTSRTNILFRETIFRLQAAKLKLDSNFSFRVAERQGVVTGMSNVLQERFRDSTMPEFEPAKRTMVVALKADDQSAMAIKAEARPIDDTFNIAYARTRSAPSVRVFDFLAGVDSLRDSITINEVVDRYTKALQREKIDAGFTVTMVPTDTIPRFFGPLPDELENNIVTVGFTKPISYQVNFENNSWYLLRRISQPILISVLLLGVTIFSFLLLYRNLKQQQKLAQLKNDFISNMTHELKTPIATVNVAIEALRSFDVLDDRETTNEYLDISAHEMQRLSLLVDKVLKLSMFENREIGLNKEQFDIRALARSVMTSMKLQFEKQRATTALQTTGNNFIVMADKLHLTSVLYNLLDNALKYSLKDPNILIHIIDHKQYLEIRVVDNGMGIAKEYKNKIFEKFFRIPNGNRHNTKGYGLGLSYVSHIVQRHMGFIEVESELNKGSTFSVKIPFAEAAVIYYDKNRIVKSKNL</sequence>
<dbReference type="SMART" id="SM00388">
    <property type="entry name" value="HisKA"/>
    <property type="match status" value="1"/>
</dbReference>
<evidence type="ECO:0000256" key="4">
    <source>
        <dbReference type="SAM" id="Phobius"/>
    </source>
</evidence>
<dbReference type="CDD" id="cd00082">
    <property type="entry name" value="HisKA"/>
    <property type="match status" value="1"/>
</dbReference>
<evidence type="ECO:0000256" key="3">
    <source>
        <dbReference type="ARBA" id="ARBA00022553"/>
    </source>
</evidence>
<keyword evidence="3" id="KW-0597">Phosphoprotein</keyword>
<dbReference type="SUPFAM" id="SSF55874">
    <property type="entry name" value="ATPase domain of HSP90 chaperone/DNA topoisomerase II/histidine kinase"/>
    <property type="match status" value="1"/>
</dbReference>
<dbReference type="InterPro" id="IPR036097">
    <property type="entry name" value="HisK_dim/P_sf"/>
</dbReference>
<dbReference type="Proteomes" id="UP000676386">
    <property type="component" value="Unassembled WGS sequence"/>
</dbReference>
<keyword evidence="4" id="KW-0472">Membrane</keyword>
<feature type="transmembrane region" description="Helical" evidence="4">
    <location>
        <begin position="6"/>
        <end position="29"/>
    </location>
</feature>
<comment type="caution">
    <text evidence="6">The sequence shown here is derived from an EMBL/GenBank/DDBJ whole genome shotgun (WGS) entry which is preliminary data.</text>
</comment>
<dbReference type="PANTHER" id="PTHR43547:SF2">
    <property type="entry name" value="HYBRID SIGNAL TRANSDUCTION HISTIDINE KINASE C"/>
    <property type="match status" value="1"/>
</dbReference>
<dbReference type="Pfam" id="PF00512">
    <property type="entry name" value="HisKA"/>
    <property type="match status" value="1"/>
</dbReference>
<dbReference type="InterPro" id="IPR005467">
    <property type="entry name" value="His_kinase_dom"/>
</dbReference>
<evidence type="ECO:0000259" key="5">
    <source>
        <dbReference type="PROSITE" id="PS50109"/>
    </source>
</evidence>
<keyword evidence="4" id="KW-1133">Transmembrane helix</keyword>
<dbReference type="SMART" id="SM00387">
    <property type="entry name" value="HATPase_c"/>
    <property type="match status" value="1"/>
</dbReference>
<dbReference type="Gene3D" id="3.30.565.10">
    <property type="entry name" value="Histidine kinase-like ATPase, C-terminal domain"/>
    <property type="match status" value="1"/>
</dbReference>
<accession>A0ABS5IZG3</accession>
<dbReference type="SUPFAM" id="SSF47384">
    <property type="entry name" value="Homodimeric domain of signal transducing histidine kinase"/>
    <property type="match status" value="1"/>
</dbReference>
<dbReference type="InterPro" id="IPR036890">
    <property type="entry name" value="HATPase_C_sf"/>
</dbReference>
<dbReference type="Pfam" id="PF02518">
    <property type="entry name" value="HATPase_c"/>
    <property type="match status" value="1"/>
</dbReference>
<dbReference type="PRINTS" id="PR00344">
    <property type="entry name" value="BCTRLSENSOR"/>
</dbReference>
<feature type="domain" description="Histidine kinase" evidence="5">
    <location>
        <begin position="271"/>
        <end position="490"/>
    </location>
</feature>
<gene>
    <name evidence="6" type="ORF">KE626_13725</name>
</gene>
<keyword evidence="4" id="KW-0812">Transmembrane</keyword>
<dbReference type="RefSeq" id="WP_211973471.1">
    <property type="nucleotide sequence ID" value="NZ_CBFHAM010000107.1"/>
</dbReference>
<protein>
    <recommendedName>
        <fullName evidence="2">histidine kinase</fullName>
        <ecNumber evidence="2">2.7.13.3</ecNumber>
    </recommendedName>
</protein>
<evidence type="ECO:0000256" key="1">
    <source>
        <dbReference type="ARBA" id="ARBA00000085"/>
    </source>
</evidence>
<dbReference type="InterPro" id="IPR003594">
    <property type="entry name" value="HATPase_dom"/>
</dbReference>
<proteinExistence type="predicted"/>
<comment type="catalytic activity">
    <reaction evidence="1">
        <text>ATP + protein L-histidine = ADP + protein N-phospho-L-histidine.</text>
        <dbReference type="EC" id="2.7.13.3"/>
    </reaction>
</comment>
<name>A0ABS5IZG3_9BACT</name>
<feature type="transmembrane region" description="Helical" evidence="4">
    <location>
        <begin position="234"/>
        <end position="252"/>
    </location>
</feature>
<dbReference type="InterPro" id="IPR003661">
    <property type="entry name" value="HisK_dim/P_dom"/>
</dbReference>
<reference evidence="6 7" key="1">
    <citation type="submission" date="2021-04" db="EMBL/GenBank/DDBJ databases">
        <title>Chitinophaga sp. nov., isolated from the rhizosphere soil.</title>
        <authorList>
            <person name="He S."/>
        </authorList>
    </citation>
    <scope>NUCLEOTIDE SEQUENCE [LARGE SCALE GENOMIC DNA]</scope>
    <source>
        <strain evidence="6 7">2R12</strain>
    </source>
</reference>
<dbReference type="InterPro" id="IPR004358">
    <property type="entry name" value="Sig_transdc_His_kin-like_C"/>
</dbReference>
<dbReference type="EC" id="2.7.13.3" evidence="2"/>
<keyword evidence="6" id="KW-0418">Kinase</keyword>
<keyword evidence="7" id="KW-1185">Reference proteome</keyword>
<organism evidence="6 7">
    <name type="scientific">Chitinophaga hostae</name>
    <dbReference type="NCBI Taxonomy" id="2831022"/>
    <lineage>
        <taxon>Bacteria</taxon>
        <taxon>Pseudomonadati</taxon>
        <taxon>Bacteroidota</taxon>
        <taxon>Chitinophagia</taxon>
        <taxon>Chitinophagales</taxon>
        <taxon>Chitinophagaceae</taxon>
        <taxon>Chitinophaga</taxon>
    </lineage>
</organism>
<evidence type="ECO:0000313" key="6">
    <source>
        <dbReference type="EMBL" id="MBS0028373.1"/>
    </source>
</evidence>
<dbReference type="EMBL" id="JAGTXB010000005">
    <property type="protein sequence ID" value="MBS0028373.1"/>
    <property type="molecule type" value="Genomic_DNA"/>
</dbReference>
<dbReference type="PROSITE" id="PS50109">
    <property type="entry name" value="HIS_KIN"/>
    <property type="match status" value="1"/>
</dbReference>
<dbReference type="Gene3D" id="1.10.287.130">
    <property type="match status" value="1"/>
</dbReference>
<keyword evidence="6" id="KW-0808">Transferase</keyword>
<evidence type="ECO:0000256" key="2">
    <source>
        <dbReference type="ARBA" id="ARBA00012438"/>
    </source>
</evidence>
<evidence type="ECO:0000313" key="7">
    <source>
        <dbReference type="Proteomes" id="UP000676386"/>
    </source>
</evidence>
<dbReference type="CDD" id="cd00075">
    <property type="entry name" value="HATPase"/>
    <property type="match status" value="1"/>
</dbReference>